<protein>
    <recommendedName>
        <fullName evidence="14">Peptide O-xylosyltransferase</fullName>
    </recommendedName>
</protein>
<dbReference type="RefSeq" id="WP_115980439.1">
    <property type="nucleotide sequence ID" value="NZ_JAVDQS010000002.1"/>
</dbReference>
<evidence type="ECO:0000256" key="5">
    <source>
        <dbReference type="ARBA" id="ARBA00022692"/>
    </source>
</evidence>
<evidence type="ECO:0000256" key="14">
    <source>
        <dbReference type="ARBA" id="ARBA00042865"/>
    </source>
</evidence>
<evidence type="ECO:0000256" key="9">
    <source>
        <dbReference type="ARBA" id="ARBA00022989"/>
    </source>
</evidence>
<evidence type="ECO:0000256" key="11">
    <source>
        <dbReference type="ARBA" id="ARBA00023136"/>
    </source>
</evidence>
<comment type="subcellular location">
    <subcellularLocation>
        <location evidence="2">Endoplasmic reticulum membrane</location>
        <topology evidence="2">Single-pass type II membrane protein</topology>
    </subcellularLocation>
    <subcellularLocation>
        <location evidence="1">Golgi apparatus membrane</location>
        <topology evidence="1">Single-pass type II membrane protein</topology>
    </subcellularLocation>
</comment>
<keyword evidence="4" id="KW-0808">Transferase</keyword>
<dbReference type="PANTHER" id="PTHR46025">
    <property type="entry name" value="XYLOSYLTRANSFERASE OXT"/>
    <property type="match status" value="1"/>
</dbReference>
<keyword evidence="12" id="KW-1015">Disulfide bond</keyword>
<evidence type="ECO:0000256" key="4">
    <source>
        <dbReference type="ARBA" id="ARBA00022679"/>
    </source>
</evidence>
<proteinExistence type="predicted"/>
<keyword evidence="7" id="KW-0256">Endoplasmic reticulum</keyword>
<evidence type="ECO:0000256" key="10">
    <source>
        <dbReference type="ARBA" id="ARBA00023034"/>
    </source>
</evidence>
<keyword evidence="11" id="KW-0472">Membrane</keyword>
<dbReference type="PANTHER" id="PTHR46025:SF3">
    <property type="entry name" value="XYLOSYLTRANSFERASE OXT"/>
    <property type="match status" value="1"/>
</dbReference>
<keyword evidence="6" id="KW-0479">Metal-binding</keyword>
<evidence type="ECO:0000256" key="13">
    <source>
        <dbReference type="ARBA" id="ARBA00023180"/>
    </source>
</evidence>
<keyword evidence="16" id="KW-1185">Reference proteome</keyword>
<evidence type="ECO:0000256" key="1">
    <source>
        <dbReference type="ARBA" id="ARBA00004323"/>
    </source>
</evidence>
<evidence type="ECO:0000256" key="6">
    <source>
        <dbReference type="ARBA" id="ARBA00022723"/>
    </source>
</evidence>
<evidence type="ECO:0000313" key="16">
    <source>
        <dbReference type="Proteomes" id="UP001184853"/>
    </source>
</evidence>
<keyword evidence="13" id="KW-0325">Glycoprotein</keyword>
<evidence type="ECO:0000256" key="8">
    <source>
        <dbReference type="ARBA" id="ARBA00022968"/>
    </source>
</evidence>
<dbReference type="InterPro" id="IPR003406">
    <property type="entry name" value="Glyco_trans_14"/>
</dbReference>
<evidence type="ECO:0000256" key="3">
    <source>
        <dbReference type="ARBA" id="ARBA00022676"/>
    </source>
</evidence>
<evidence type="ECO:0000313" key="15">
    <source>
        <dbReference type="EMBL" id="MDR6403952.1"/>
    </source>
</evidence>
<dbReference type="Proteomes" id="UP001184853">
    <property type="component" value="Unassembled WGS sequence"/>
</dbReference>
<evidence type="ECO:0000256" key="7">
    <source>
        <dbReference type="ARBA" id="ARBA00022824"/>
    </source>
</evidence>
<sequence>MTYTPETQPQTSLSETSQGSIIRIAYFIMVHDYPERFKELFSKIYTRDQFYLIHIDRKATAEFTEEIQQFIIQFPNAFILDSMNINSAGFSIIQAEINAMEFLLKVSSKWDFFINLSGEDYPLKSQNIIRKFLSKNKNKNYLFYYDQKFCRPDTLRRIQNHFTELAYKISSLIYKRDFMKDVTPYIGGKWLIFTRETCTFLCRNDKVAIFEDFYLHTYLPGDSFFQTVLMNTSFSDIIVNDDKRAVADARQNPEVFIEYLKNNNQLFIRKLNDQTDKVISQYIKESYEVDLPEISDVDRELRRDPLQNN</sequence>
<evidence type="ECO:0000256" key="12">
    <source>
        <dbReference type="ARBA" id="ARBA00023157"/>
    </source>
</evidence>
<keyword evidence="9" id="KW-1133">Transmembrane helix</keyword>
<keyword evidence="10" id="KW-0333">Golgi apparatus</keyword>
<gene>
    <name evidence="15" type="ORF">J2781_000867</name>
</gene>
<dbReference type="Pfam" id="PF02485">
    <property type="entry name" value="Branch"/>
    <property type="match status" value="1"/>
</dbReference>
<keyword evidence="3" id="KW-0328">Glycosyltransferase</keyword>
<dbReference type="EMBL" id="JAVDQS010000002">
    <property type="protein sequence ID" value="MDR6403952.1"/>
    <property type="molecule type" value="Genomic_DNA"/>
</dbReference>
<reference evidence="15 16" key="1">
    <citation type="submission" date="2023-07" db="EMBL/GenBank/DDBJ databases">
        <title>Sorghum-associated microbial communities from plants grown in Nebraska, USA.</title>
        <authorList>
            <person name="Schachtman D."/>
        </authorList>
    </citation>
    <scope>NUCLEOTIDE SEQUENCE [LARGE SCALE GENOMIC DNA]</scope>
    <source>
        <strain evidence="15 16">DS1709</strain>
    </source>
</reference>
<evidence type="ECO:0000256" key="2">
    <source>
        <dbReference type="ARBA" id="ARBA00004648"/>
    </source>
</evidence>
<organism evidence="15 16">
    <name type="scientific">Chryseobacterium geocarposphaerae</name>
    <dbReference type="NCBI Taxonomy" id="1416776"/>
    <lineage>
        <taxon>Bacteria</taxon>
        <taxon>Pseudomonadati</taxon>
        <taxon>Bacteroidota</taxon>
        <taxon>Flavobacteriia</taxon>
        <taxon>Flavobacteriales</taxon>
        <taxon>Weeksellaceae</taxon>
        <taxon>Chryseobacterium group</taxon>
        <taxon>Chryseobacterium</taxon>
    </lineage>
</organism>
<keyword evidence="5" id="KW-0812">Transmembrane</keyword>
<keyword evidence="8" id="KW-0735">Signal-anchor</keyword>
<dbReference type="InterPro" id="IPR043538">
    <property type="entry name" value="XYLT"/>
</dbReference>
<comment type="caution">
    <text evidence="15">The sequence shown here is derived from an EMBL/GenBank/DDBJ whole genome shotgun (WGS) entry which is preliminary data.</text>
</comment>
<accession>A0ABU1LB84</accession>
<name>A0ABU1LB84_9FLAO</name>